<dbReference type="PANTHER" id="PTHR30055:SF234">
    <property type="entry name" value="HTH-TYPE TRANSCRIPTIONAL REGULATOR BETI"/>
    <property type="match status" value="1"/>
</dbReference>
<sequence>MTPTNAPTRRGSPARTAMIDAAERIVAEQGMPALTLRAVQEAAGQSNKSAVNYHFGSRDGLIAAILDDRMRPIAEQRRALLDAIDVRYGFRSAVADGAVASAAAAPLLRELTVALVDPLARRVFETPRSAYARFLAQSMVSPELAEIIARQATMFTVNETQQYMVRVLVAGRAAPGLDGDTAVWRANGLLGHVITALAAAEPHITGPRGRVITARIIDTCHGLLTAPVGHPDPIPTAPTDHRPEESLP</sequence>
<dbReference type="InterPro" id="IPR009057">
    <property type="entry name" value="Homeodomain-like_sf"/>
</dbReference>
<keyword evidence="7" id="KW-1185">Reference proteome</keyword>
<evidence type="ECO:0000313" key="7">
    <source>
        <dbReference type="Proteomes" id="UP000317344"/>
    </source>
</evidence>
<evidence type="ECO:0000256" key="2">
    <source>
        <dbReference type="ARBA" id="ARBA00023125"/>
    </source>
</evidence>
<keyword evidence="2" id="KW-0238">DNA-binding</keyword>
<dbReference type="OrthoDB" id="2356263at2"/>
<gene>
    <name evidence="6" type="ORF">FO059_06790</name>
</gene>
<evidence type="ECO:0000259" key="5">
    <source>
        <dbReference type="Pfam" id="PF00440"/>
    </source>
</evidence>
<dbReference type="Proteomes" id="UP000317344">
    <property type="component" value="Chromosome"/>
</dbReference>
<dbReference type="Pfam" id="PF00440">
    <property type="entry name" value="TetR_N"/>
    <property type="match status" value="1"/>
</dbReference>
<reference evidence="6 7" key="2">
    <citation type="submission" date="2019-07" db="EMBL/GenBank/DDBJ databases">
        <authorList>
            <person name="Huang Y."/>
        </authorList>
    </citation>
    <scope>NUCLEOTIDE SEQUENCE [LARGE SCALE GENOMIC DNA]</scope>
    <source>
        <strain evidence="6 7">HY188</strain>
    </source>
</reference>
<dbReference type="AlphaFoldDB" id="A0A516X245"/>
<feature type="region of interest" description="Disordered" evidence="4">
    <location>
        <begin position="227"/>
        <end position="248"/>
    </location>
</feature>
<proteinExistence type="predicted"/>
<dbReference type="SUPFAM" id="SSF46689">
    <property type="entry name" value="Homeodomain-like"/>
    <property type="match status" value="1"/>
</dbReference>
<keyword evidence="1" id="KW-0805">Transcription regulation</keyword>
<evidence type="ECO:0000313" key="6">
    <source>
        <dbReference type="EMBL" id="QDQ97090.1"/>
    </source>
</evidence>
<feature type="compositionally biased region" description="Basic and acidic residues" evidence="4">
    <location>
        <begin position="239"/>
        <end position="248"/>
    </location>
</feature>
<dbReference type="GO" id="GO:0000976">
    <property type="term" value="F:transcription cis-regulatory region binding"/>
    <property type="evidence" value="ECO:0007669"/>
    <property type="project" value="TreeGrafter"/>
</dbReference>
<keyword evidence="3" id="KW-0804">Transcription</keyword>
<dbReference type="InterPro" id="IPR001647">
    <property type="entry name" value="HTH_TetR"/>
</dbReference>
<name>A0A516X245_9ACTN</name>
<evidence type="ECO:0000256" key="3">
    <source>
        <dbReference type="ARBA" id="ARBA00023163"/>
    </source>
</evidence>
<dbReference type="RefSeq" id="WP_143907434.1">
    <property type="nucleotide sequence ID" value="NZ_CP041765.1"/>
</dbReference>
<reference evidence="6 7" key="1">
    <citation type="submission" date="2019-07" db="EMBL/GenBank/DDBJ databases">
        <title>Tomitella cavernea sp. nov., an actinomycete isolated from soil.</title>
        <authorList>
            <person name="Cheng J."/>
        </authorList>
    </citation>
    <scope>NUCLEOTIDE SEQUENCE [LARGE SCALE GENOMIC DNA]</scope>
    <source>
        <strain evidence="6 7">HY188</strain>
    </source>
</reference>
<dbReference type="GO" id="GO:0003700">
    <property type="term" value="F:DNA-binding transcription factor activity"/>
    <property type="evidence" value="ECO:0007669"/>
    <property type="project" value="TreeGrafter"/>
</dbReference>
<dbReference type="KEGG" id="toy:FO059_06790"/>
<dbReference type="InterPro" id="IPR050109">
    <property type="entry name" value="HTH-type_TetR-like_transc_reg"/>
</dbReference>
<dbReference type="PANTHER" id="PTHR30055">
    <property type="entry name" value="HTH-TYPE TRANSCRIPTIONAL REGULATOR RUTR"/>
    <property type="match status" value="1"/>
</dbReference>
<protein>
    <submittedName>
        <fullName evidence="6">TetR family transcriptional regulator</fullName>
    </submittedName>
</protein>
<accession>A0A516X245</accession>
<evidence type="ECO:0000256" key="1">
    <source>
        <dbReference type="ARBA" id="ARBA00023015"/>
    </source>
</evidence>
<organism evidence="6 7">
    <name type="scientific">Tomitella fengzijianii</name>
    <dbReference type="NCBI Taxonomy" id="2597660"/>
    <lineage>
        <taxon>Bacteria</taxon>
        <taxon>Bacillati</taxon>
        <taxon>Actinomycetota</taxon>
        <taxon>Actinomycetes</taxon>
        <taxon>Mycobacteriales</taxon>
        <taxon>Tomitella</taxon>
    </lineage>
</organism>
<evidence type="ECO:0000256" key="4">
    <source>
        <dbReference type="SAM" id="MobiDB-lite"/>
    </source>
</evidence>
<feature type="domain" description="HTH tetR-type" evidence="5">
    <location>
        <begin position="19"/>
        <end position="65"/>
    </location>
</feature>
<dbReference type="EMBL" id="CP041765">
    <property type="protein sequence ID" value="QDQ97090.1"/>
    <property type="molecule type" value="Genomic_DNA"/>
</dbReference>
<dbReference type="Gene3D" id="1.10.357.10">
    <property type="entry name" value="Tetracycline Repressor, domain 2"/>
    <property type="match status" value="1"/>
</dbReference>